<feature type="compositionally biased region" description="Polar residues" evidence="1">
    <location>
        <begin position="51"/>
        <end position="66"/>
    </location>
</feature>
<keyword evidence="4" id="KW-1185">Reference proteome</keyword>
<feature type="region of interest" description="Disordered" evidence="1">
    <location>
        <begin position="35"/>
        <end position="66"/>
    </location>
</feature>
<dbReference type="KEGG" id="tgb:HG536_0A01510"/>
<evidence type="ECO:0000256" key="1">
    <source>
        <dbReference type="SAM" id="MobiDB-lite"/>
    </source>
</evidence>
<dbReference type="PANTHER" id="PTHR40020:SF1">
    <property type="entry name" value="CYTOCHROME C OXIDASE ASSEMBLY FACTOR 2"/>
    <property type="match status" value="1"/>
</dbReference>
<reference evidence="3 4" key="1">
    <citation type="submission" date="2020-06" db="EMBL/GenBank/DDBJ databases">
        <title>The yeast mating-type switching endonuclease HO is a domesticated member of an unorthodox homing genetic element family.</title>
        <authorList>
            <person name="Coughlan A.Y."/>
            <person name="Lombardi L."/>
            <person name="Braun-Galleani S."/>
            <person name="Martos A.R."/>
            <person name="Galeote V."/>
            <person name="Bigey F."/>
            <person name="Dequin S."/>
            <person name="Byrne K.P."/>
            <person name="Wolfe K.H."/>
        </authorList>
    </citation>
    <scope>NUCLEOTIDE SEQUENCE [LARGE SCALE GENOMIC DNA]</scope>
    <source>
        <strain evidence="3 4">CBS764</strain>
    </source>
</reference>
<evidence type="ECO:0000256" key="2">
    <source>
        <dbReference type="SAM" id="SignalP"/>
    </source>
</evidence>
<dbReference type="Proteomes" id="UP000515788">
    <property type="component" value="Chromosome 1"/>
</dbReference>
<dbReference type="PANTHER" id="PTHR40020">
    <property type="entry name" value="CYTOCHROME C OXIDASE ASSEMBLY FACTOR 2"/>
    <property type="match status" value="1"/>
</dbReference>
<accession>A0A7G3Z9Z8</accession>
<keyword evidence="2" id="KW-0732">Signal</keyword>
<dbReference type="OrthoDB" id="4065690at2759"/>
<evidence type="ECO:0008006" key="5">
    <source>
        <dbReference type="Google" id="ProtNLM"/>
    </source>
</evidence>
<dbReference type="GO" id="GO:0005759">
    <property type="term" value="C:mitochondrial matrix"/>
    <property type="evidence" value="ECO:0007669"/>
    <property type="project" value="TreeGrafter"/>
</dbReference>
<name>A0A7G3Z9Z8_9SACH</name>
<organism evidence="3 4">
    <name type="scientific">Torulaspora globosa</name>
    <dbReference type="NCBI Taxonomy" id="48254"/>
    <lineage>
        <taxon>Eukaryota</taxon>
        <taxon>Fungi</taxon>
        <taxon>Dikarya</taxon>
        <taxon>Ascomycota</taxon>
        <taxon>Saccharomycotina</taxon>
        <taxon>Saccharomycetes</taxon>
        <taxon>Saccharomycetales</taxon>
        <taxon>Saccharomycetaceae</taxon>
        <taxon>Torulaspora</taxon>
    </lineage>
</organism>
<dbReference type="AlphaFoldDB" id="A0A7G3Z9Z8"/>
<dbReference type="GeneID" id="59323431"/>
<evidence type="ECO:0000313" key="4">
    <source>
        <dbReference type="Proteomes" id="UP000515788"/>
    </source>
</evidence>
<dbReference type="EMBL" id="CP059246">
    <property type="protein sequence ID" value="QLL30334.1"/>
    <property type="molecule type" value="Genomic_DNA"/>
</dbReference>
<protein>
    <recommendedName>
        <fullName evidence="5">Secreted protein</fullName>
    </recommendedName>
</protein>
<feature type="signal peptide" evidence="2">
    <location>
        <begin position="1"/>
        <end position="28"/>
    </location>
</feature>
<evidence type="ECO:0000313" key="3">
    <source>
        <dbReference type="EMBL" id="QLL30334.1"/>
    </source>
</evidence>
<feature type="chain" id="PRO_5028943403" description="Secreted protein" evidence="2">
    <location>
        <begin position="29"/>
        <end position="66"/>
    </location>
</feature>
<proteinExistence type="predicted"/>
<dbReference type="RefSeq" id="XP_037137009.1">
    <property type="nucleotide sequence ID" value="XM_037281114.1"/>
</dbReference>
<feature type="compositionally biased region" description="Basic and acidic residues" evidence="1">
    <location>
        <begin position="38"/>
        <end position="49"/>
    </location>
</feature>
<dbReference type="GO" id="GO:0033617">
    <property type="term" value="P:mitochondrial respiratory chain complex IV assembly"/>
    <property type="evidence" value="ECO:0007669"/>
    <property type="project" value="InterPro"/>
</dbReference>
<sequence length="66" mass="7309">MRAATRNHVTNRLFMTTFLVAFSSVALGSVLPCPAHTLDSDSPTHDHQRANQHQKPAVQQNKVTDI</sequence>
<gene>
    <name evidence="3" type="ORF">HG536_0A01510</name>
</gene>
<dbReference type="InterPro" id="IPR031459">
    <property type="entry name" value="Coa2"/>
</dbReference>
<dbReference type="Pfam" id="PF17051">
    <property type="entry name" value="COA2"/>
    <property type="match status" value="1"/>
</dbReference>